<keyword evidence="7" id="KW-1185">Reference proteome</keyword>
<evidence type="ECO:0000313" key="6">
    <source>
        <dbReference type="EMBL" id="KAB7847770.1"/>
    </source>
</evidence>
<evidence type="ECO:0000256" key="3">
    <source>
        <dbReference type="SAM" id="MobiDB-lite"/>
    </source>
</evidence>
<feature type="region of interest" description="Disordered" evidence="3">
    <location>
        <begin position="591"/>
        <end position="620"/>
    </location>
</feature>
<evidence type="ECO:0000313" key="7">
    <source>
        <dbReference type="Proteomes" id="UP000327000"/>
    </source>
</evidence>
<dbReference type="RefSeq" id="WP_152263220.1">
    <property type="nucleotide sequence ID" value="NZ_VOKX01000015.1"/>
</dbReference>
<evidence type="ECO:0000256" key="1">
    <source>
        <dbReference type="ARBA" id="ARBA00004924"/>
    </source>
</evidence>
<comment type="similarity">
    <text evidence="2">Belongs to the IucA/IucC family.</text>
</comment>
<feature type="region of interest" description="Disordered" evidence="3">
    <location>
        <begin position="31"/>
        <end position="58"/>
    </location>
</feature>
<dbReference type="Pfam" id="PF04183">
    <property type="entry name" value="IucA_IucC"/>
    <property type="match status" value="1"/>
</dbReference>
<dbReference type="PANTHER" id="PTHR34384">
    <property type="entry name" value="L-2,3-DIAMINOPROPANOATE--CITRATE LIGASE"/>
    <property type="match status" value="1"/>
</dbReference>
<evidence type="ECO:0000259" key="5">
    <source>
        <dbReference type="Pfam" id="PF06276"/>
    </source>
</evidence>
<dbReference type="EMBL" id="VOKX01000015">
    <property type="protein sequence ID" value="KAB7847770.1"/>
    <property type="molecule type" value="Genomic_DNA"/>
</dbReference>
<feature type="domain" description="Aerobactin siderophore biosynthesis IucA/IucC-like C-terminal" evidence="5">
    <location>
        <begin position="444"/>
        <end position="579"/>
    </location>
</feature>
<dbReference type="Pfam" id="PF06276">
    <property type="entry name" value="FhuF"/>
    <property type="match status" value="1"/>
</dbReference>
<comment type="pathway">
    <text evidence="1">Siderophore biosynthesis.</text>
</comment>
<dbReference type="InterPro" id="IPR037455">
    <property type="entry name" value="LucA/IucC-like"/>
</dbReference>
<reference evidence="6 7" key="1">
    <citation type="journal article" date="2019" name="Microb. Cell Fact.">
        <title>Exploring novel herbicidin analogues by transcriptional regulator overexpression and MS/MS molecular networking.</title>
        <authorList>
            <person name="Shi Y."/>
            <person name="Gu R."/>
            <person name="Li Y."/>
            <person name="Wang X."/>
            <person name="Ren W."/>
            <person name="Li X."/>
            <person name="Wang L."/>
            <person name="Xie Y."/>
            <person name="Hong B."/>
        </authorList>
    </citation>
    <scope>NUCLEOTIDE SEQUENCE [LARGE SCALE GENOMIC DNA]</scope>
    <source>
        <strain evidence="6 7">US-43</strain>
    </source>
</reference>
<organism evidence="6 7">
    <name type="scientific">Streptomyces mobaraensis</name>
    <name type="common">Streptoverticillium mobaraense</name>
    <dbReference type="NCBI Taxonomy" id="35621"/>
    <lineage>
        <taxon>Bacteria</taxon>
        <taxon>Bacillati</taxon>
        <taxon>Actinomycetota</taxon>
        <taxon>Actinomycetes</taxon>
        <taxon>Kitasatosporales</taxon>
        <taxon>Streptomycetaceae</taxon>
        <taxon>Streptomyces</taxon>
    </lineage>
</organism>
<protein>
    <submittedName>
        <fullName evidence="6">IucA/IucC family siderophore biosynthesis protein</fullName>
    </submittedName>
</protein>
<dbReference type="InterPro" id="IPR007310">
    <property type="entry name" value="Aerobactin_biosyn_IucA/IucC_N"/>
</dbReference>
<evidence type="ECO:0000256" key="2">
    <source>
        <dbReference type="ARBA" id="ARBA00007832"/>
    </source>
</evidence>
<feature type="domain" description="Aerobactin siderophore biosynthesis IucA/IucC N-terminal" evidence="4">
    <location>
        <begin position="186"/>
        <end position="309"/>
    </location>
</feature>
<dbReference type="Proteomes" id="UP000327000">
    <property type="component" value="Unassembled WGS sequence"/>
</dbReference>
<accession>A0A5N5WA87</accession>
<sequence length="620" mass="65479">MNALTRAADALAVTPLLNCLLREAAEPVGLPEPAGTAASPAVPPGEGTDAVAGPGVPVPPAPAVPLPATVPAAHTTRRAALTAPPPLVPAALPFLSAPHAVYRLRATGRLLRVRAGHRPSAPELWTGRGWRLLPHAALVSLAAQEMRAATGTPNRSLPAEMTASRAAVEAVLAARAHAAPPEDPWLRSEQALVMGHPFHPAPKARSGGGPPAAWLRYAPEAYARFPLVLLGVREDAVVEDGDTRALDVLGAAPPGYRLLPAHPWQFELAAGRPEMRAAFADGRLVRLGHTARQGRPTASVRTVYVPGEPPGGAGARRRPDGHRLPSAPHPAPGPPATAGDLFLKFSLDVQITNDVRRMRRHELRHVRRTDPLVTAAFAAMDGPAAWLSERCYRTVDGLFETCAVLVRDGLSRHLLPGTTAVLAAALAEGFDGNPLDRITDPLPWWAAYVRCVVPPVLEAFARYGVVVECHLQNTLIAVDAAGTPVQSVFRDAEGAKVLTEMPRAPAWRRLAYCLVVNNLSDVAGALAQRFPRSGAELWAVAREEFERCDALPGLPVLPELGALLASPTLPGKANLLSRWIGADGTDPRYLPVPNPLVPHSGTALSPARAASRGRPPSSAP</sequence>
<dbReference type="AlphaFoldDB" id="A0A5N5WA87"/>
<dbReference type="GO" id="GO:0016881">
    <property type="term" value="F:acid-amino acid ligase activity"/>
    <property type="evidence" value="ECO:0007669"/>
    <property type="project" value="UniProtKB-ARBA"/>
</dbReference>
<gene>
    <name evidence="6" type="ORF">FRZ00_10500</name>
</gene>
<dbReference type="InterPro" id="IPR022770">
    <property type="entry name" value="IucA/IucC-like_C"/>
</dbReference>
<dbReference type="PANTHER" id="PTHR34384:SF5">
    <property type="entry name" value="L-2,3-DIAMINOPROPANOATE--CITRATE LIGASE"/>
    <property type="match status" value="1"/>
</dbReference>
<dbReference type="GO" id="GO:0019290">
    <property type="term" value="P:siderophore biosynthetic process"/>
    <property type="evidence" value="ECO:0007669"/>
    <property type="project" value="InterPro"/>
</dbReference>
<evidence type="ECO:0000259" key="4">
    <source>
        <dbReference type="Pfam" id="PF04183"/>
    </source>
</evidence>
<name>A0A5N5WA87_STRMB</name>
<dbReference type="OrthoDB" id="495728at2"/>
<comment type="caution">
    <text evidence="6">The sequence shown here is derived from an EMBL/GenBank/DDBJ whole genome shotgun (WGS) entry which is preliminary data.</text>
</comment>
<feature type="region of interest" description="Disordered" evidence="3">
    <location>
        <begin position="295"/>
        <end position="335"/>
    </location>
</feature>
<dbReference type="Gene3D" id="1.10.510.40">
    <property type="match status" value="1"/>
</dbReference>
<proteinExistence type="inferred from homology"/>